<protein>
    <submittedName>
        <fullName evidence="1">Uncharacterized protein</fullName>
    </submittedName>
</protein>
<dbReference type="Proteomes" id="UP000824533">
    <property type="component" value="Linkage Group LG28"/>
</dbReference>
<comment type="caution">
    <text evidence="1">The sequence shown here is derived from an EMBL/GenBank/DDBJ whole genome shotgun (WGS) entry which is preliminary data.</text>
</comment>
<gene>
    <name evidence="1" type="ORF">K1T71_014254</name>
</gene>
<evidence type="ECO:0000313" key="1">
    <source>
        <dbReference type="EMBL" id="KAJ0170326.1"/>
    </source>
</evidence>
<evidence type="ECO:0000313" key="2">
    <source>
        <dbReference type="Proteomes" id="UP000824533"/>
    </source>
</evidence>
<accession>A0ACC1CFI6</accession>
<proteinExistence type="predicted"/>
<organism evidence="1 2">
    <name type="scientific">Dendrolimus kikuchii</name>
    <dbReference type="NCBI Taxonomy" id="765133"/>
    <lineage>
        <taxon>Eukaryota</taxon>
        <taxon>Metazoa</taxon>
        <taxon>Ecdysozoa</taxon>
        <taxon>Arthropoda</taxon>
        <taxon>Hexapoda</taxon>
        <taxon>Insecta</taxon>
        <taxon>Pterygota</taxon>
        <taxon>Neoptera</taxon>
        <taxon>Endopterygota</taxon>
        <taxon>Lepidoptera</taxon>
        <taxon>Glossata</taxon>
        <taxon>Ditrysia</taxon>
        <taxon>Bombycoidea</taxon>
        <taxon>Lasiocampidae</taxon>
        <taxon>Dendrolimus</taxon>
    </lineage>
</organism>
<reference evidence="1 2" key="1">
    <citation type="journal article" date="2021" name="Front. Genet.">
        <title>Chromosome-Level Genome Assembly Reveals Significant Gene Expansion in the Toll and IMD Signaling Pathways of Dendrolimus kikuchii.</title>
        <authorList>
            <person name="Zhou J."/>
            <person name="Wu P."/>
            <person name="Xiong Z."/>
            <person name="Liu N."/>
            <person name="Zhao N."/>
            <person name="Ji M."/>
            <person name="Qiu Y."/>
            <person name="Yang B."/>
        </authorList>
    </citation>
    <scope>NUCLEOTIDE SEQUENCE [LARGE SCALE GENOMIC DNA]</scope>
    <source>
        <strain evidence="1">Ann1</strain>
    </source>
</reference>
<keyword evidence="2" id="KW-1185">Reference proteome</keyword>
<name>A0ACC1CFI6_9NEOP</name>
<dbReference type="EMBL" id="CM034414">
    <property type="protein sequence ID" value="KAJ0170326.1"/>
    <property type="molecule type" value="Genomic_DNA"/>
</dbReference>
<sequence length="133" mass="14763">MAVKVTGVICFVLYLLQLVSAQCINRVLPSQNILPVGEAIIPNQLLLNQQFIPTSPNLYNIDVPLAYDYTNAIPTMPTTTIIQDSTVSNNLANALQLLVVSNLLRNTLYNDDMIPNYAPIDIPIGNYGYNYVY</sequence>